<evidence type="ECO:0000259" key="1">
    <source>
        <dbReference type="PROSITE" id="PS51462"/>
    </source>
</evidence>
<sequence length="141" mass="16060">MDTQIRGDKNNPYHLSVGIVVREGDSVYLVKHPIEGYKLPSETVHLSESIDEAIKRGAQEELGFIVETNRYLGCVISTFTREDETPIEKCTLFFESEVIRNVEKDLEADEIEQQIKQYSIADALALLTEHRPNEAPILTRL</sequence>
<dbReference type="PROSITE" id="PS51462">
    <property type="entry name" value="NUDIX"/>
    <property type="match status" value="1"/>
</dbReference>
<reference evidence="2" key="2">
    <citation type="journal article" date="2021" name="Microbiome">
        <title>Successional dynamics and alternative stable states in a saline activated sludge microbial community over 9 years.</title>
        <authorList>
            <person name="Wang Y."/>
            <person name="Ye J."/>
            <person name="Ju F."/>
            <person name="Liu L."/>
            <person name="Boyd J.A."/>
            <person name="Deng Y."/>
            <person name="Parks D.H."/>
            <person name="Jiang X."/>
            <person name="Yin X."/>
            <person name="Woodcroft B.J."/>
            <person name="Tyson G.W."/>
            <person name="Hugenholtz P."/>
            <person name="Polz M.F."/>
            <person name="Zhang T."/>
        </authorList>
    </citation>
    <scope>NUCLEOTIDE SEQUENCE</scope>
    <source>
        <strain evidence="2">HKST-UBA14</strain>
    </source>
</reference>
<dbReference type="AlphaFoldDB" id="A0A955L4P2"/>
<gene>
    <name evidence="2" type="ORF">KC909_01120</name>
</gene>
<keyword evidence="2" id="KW-0378">Hydrolase</keyword>
<dbReference type="GO" id="GO:0016787">
    <property type="term" value="F:hydrolase activity"/>
    <property type="evidence" value="ECO:0007669"/>
    <property type="project" value="UniProtKB-KW"/>
</dbReference>
<dbReference type="Proteomes" id="UP000783287">
    <property type="component" value="Unassembled WGS sequence"/>
</dbReference>
<name>A0A955L4P2_9BACT</name>
<accession>A0A955L4P2</accession>
<dbReference type="SUPFAM" id="SSF55811">
    <property type="entry name" value="Nudix"/>
    <property type="match status" value="1"/>
</dbReference>
<comment type="caution">
    <text evidence="2">The sequence shown here is derived from an EMBL/GenBank/DDBJ whole genome shotgun (WGS) entry which is preliminary data.</text>
</comment>
<proteinExistence type="predicted"/>
<dbReference type="Gene3D" id="3.90.79.10">
    <property type="entry name" value="Nucleoside Triphosphate Pyrophosphohydrolase"/>
    <property type="match status" value="1"/>
</dbReference>
<feature type="domain" description="Nudix hydrolase" evidence="1">
    <location>
        <begin position="12"/>
        <end position="140"/>
    </location>
</feature>
<reference evidence="2" key="1">
    <citation type="submission" date="2020-04" db="EMBL/GenBank/DDBJ databases">
        <authorList>
            <person name="Zhang T."/>
        </authorList>
    </citation>
    <scope>NUCLEOTIDE SEQUENCE</scope>
    <source>
        <strain evidence="2">HKST-UBA14</strain>
    </source>
</reference>
<protein>
    <submittedName>
        <fullName evidence="2">NUDIX hydrolase</fullName>
    </submittedName>
</protein>
<organism evidence="2 3">
    <name type="scientific">Candidatus Dojkabacteria bacterium</name>
    <dbReference type="NCBI Taxonomy" id="2099670"/>
    <lineage>
        <taxon>Bacteria</taxon>
        <taxon>Candidatus Dojkabacteria</taxon>
    </lineage>
</organism>
<dbReference type="EMBL" id="JAGQLK010000014">
    <property type="protein sequence ID" value="MCA9382942.1"/>
    <property type="molecule type" value="Genomic_DNA"/>
</dbReference>
<dbReference type="InterPro" id="IPR015797">
    <property type="entry name" value="NUDIX_hydrolase-like_dom_sf"/>
</dbReference>
<evidence type="ECO:0000313" key="3">
    <source>
        <dbReference type="Proteomes" id="UP000783287"/>
    </source>
</evidence>
<dbReference type="InterPro" id="IPR000086">
    <property type="entry name" value="NUDIX_hydrolase_dom"/>
</dbReference>
<evidence type="ECO:0000313" key="2">
    <source>
        <dbReference type="EMBL" id="MCA9382942.1"/>
    </source>
</evidence>
<dbReference type="Pfam" id="PF00293">
    <property type="entry name" value="NUDIX"/>
    <property type="match status" value="1"/>
</dbReference>